<dbReference type="InterPro" id="IPR050267">
    <property type="entry name" value="Anti-sigma-factor_SerPK"/>
</dbReference>
<dbReference type="InterPro" id="IPR036890">
    <property type="entry name" value="HATPase_C_sf"/>
</dbReference>
<accession>A0ABW0XGE8</accession>
<dbReference type="Pfam" id="PF13581">
    <property type="entry name" value="HATPase_c_2"/>
    <property type="match status" value="1"/>
</dbReference>
<dbReference type="EMBL" id="JBHSOF010000083">
    <property type="protein sequence ID" value="MFC5668159.1"/>
    <property type="molecule type" value="Genomic_DNA"/>
</dbReference>
<dbReference type="SUPFAM" id="SSF55874">
    <property type="entry name" value="ATPase domain of HSP90 chaperone/DNA topoisomerase II/histidine kinase"/>
    <property type="match status" value="1"/>
</dbReference>
<organism evidence="3 4">
    <name type="scientific">Kitasatospora misakiensis</name>
    <dbReference type="NCBI Taxonomy" id="67330"/>
    <lineage>
        <taxon>Bacteria</taxon>
        <taxon>Bacillati</taxon>
        <taxon>Actinomycetota</taxon>
        <taxon>Actinomycetes</taxon>
        <taxon>Kitasatosporales</taxon>
        <taxon>Streptomycetaceae</taxon>
        <taxon>Kitasatospora</taxon>
    </lineage>
</organism>
<keyword evidence="1" id="KW-0808">Transferase</keyword>
<dbReference type="PANTHER" id="PTHR35526:SF3">
    <property type="entry name" value="ANTI-SIGMA-F FACTOR RSBW"/>
    <property type="match status" value="1"/>
</dbReference>
<evidence type="ECO:0000313" key="4">
    <source>
        <dbReference type="Proteomes" id="UP001595975"/>
    </source>
</evidence>
<keyword evidence="1" id="KW-0723">Serine/threonine-protein kinase</keyword>
<evidence type="ECO:0000256" key="1">
    <source>
        <dbReference type="ARBA" id="ARBA00022527"/>
    </source>
</evidence>
<comment type="caution">
    <text evidence="3">The sequence shown here is derived from an EMBL/GenBank/DDBJ whole genome shotgun (WGS) entry which is preliminary data.</text>
</comment>
<feature type="domain" description="Histidine kinase/HSP90-like ATPase" evidence="2">
    <location>
        <begin position="30"/>
        <end position="141"/>
    </location>
</feature>
<dbReference type="CDD" id="cd16936">
    <property type="entry name" value="HATPase_RsbW-like"/>
    <property type="match status" value="1"/>
</dbReference>
<evidence type="ECO:0000313" key="3">
    <source>
        <dbReference type="EMBL" id="MFC5668159.1"/>
    </source>
</evidence>
<dbReference type="Gene3D" id="3.30.565.10">
    <property type="entry name" value="Histidine kinase-like ATPase, C-terminal domain"/>
    <property type="match status" value="1"/>
</dbReference>
<keyword evidence="3" id="KW-0547">Nucleotide-binding</keyword>
<evidence type="ECO:0000259" key="2">
    <source>
        <dbReference type="Pfam" id="PF13581"/>
    </source>
</evidence>
<reference evidence="4" key="1">
    <citation type="journal article" date="2019" name="Int. J. Syst. Evol. Microbiol.">
        <title>The Global Catalogue of Microorganisms (GCM) 10K type strain sequencing project: providing services to taxonomists for standard genome sequencing and annotation.</title>
        <authorList>
            <consortium name="The Broad Institute Genomics Platform"/>
            <consortium name="The Broad Institute Genome Sequencing Center for Infectious Disease"/>
            <person name="Wu L."/>
            <person name="Ma J."/>
        </authorList>
    </citation>
    <scope>NUCLEOTIDE SEQUENCE [LARGE SCALE GENOMIC DNA]</scope>
    <source>
        <strain evidence="4">CGMCC 4.1437</strain>
    </source>
</reference>
<dbReference type="PANTHER" id="PTHR35526">
    <property type="entry name" value="ANTI-SIGMA-F FACTOR RSBW-RELATED"/>
    <property type="match status" value="1"/>
</dbReference>
<protein>
    <submittedName>
        <fullName evidence="3">ATP-binding protein</fullName>
    </submittedName>
</protein>
<dbReference type="GO" id="GO:0005524">
    <property type="term" value="F:ATP binding"/>
    <property type="evidence" value="ECO:0007669"/>
    <property type="project" value="UniProtKB-KW"/>
</dbReference>
<keyword evidence="3" id="KW-0067">ATP-binding</keyword>
<dbReference type="InterPro" id="IPR003594">
    <property type="entry name" value="HATPase_dom"/>
</dbReference>
<proteinExistence type="predicted"/>
<gene>
    <name evidence="3" type="ORF">ACFP3U_34990</name>
</gene>
<name>A0ABW0XGE8_9ACTN</name>
<keyword evidence="4" id="KW-1185">Reference proteome</keyword>
<dbReference type="Proteomes" id="UP001595975">
    <property type="component" value="Unassembled WGS sequence"/>
</dbReference>
<keyword evidence="1" id="KW-0418">Kinase</keyword>
<sequence>MLALPLCSRTEGFPAMPSHSSSAAVPRVPIAVPRTRRWIQTQLADWHVHLDDCAKDSIAVITSELVANAVQHGAGAILTIGLRINPIQRRLLIEVHDDSTTLPTARSASPDAESGRGMLLVQRLSLNHGFERTDHGKKVWAELGIPAQPLTRRQFLTGPRRTVRSITRRLSGRRRSRIRQLPGGRPH</sequence>
<dbReference type="RefSeq" id="WP_380229804.1">
    <property type="nucleotide sequence ID" value="NZ_JBHSOF010000083.1"/>
</dbReference>